<dbReference type="InterPro" id="IPR036388">
    <property type="entry name" value="WH-like_DNA-bd_sf"/>
</dbReference>
<protein>
    <recommendedName>
        <fullName evidence="3">MarR family transcriptional regulator</fullName>
    </recommendedName>
</protein>
<sequence length="80" mass="8871">MGSITSELIGLDQAQFNFVLSKLNDAGLITNIKVHYTKTTAYPLIVYHNVSLTPLGIAFVEEKLGINPYEDGEEKSKSRK</sequence>
<comment type="caution">
    <text evidence="1">The sequence shown here is derived from an EMBL/GenBank/DDBJ whole genome shotgun (WGS) entry which is preliminary data.</text>
</comment>
<reference evidence="1 2" key="1">
    <citation type="submission" date="2017-07" db="EMBL/GenBank/DDBJ databases">
        <title>Isolation and whole genome analysis of endospore-forming bacteria from heroin.</title>
        <authorList>
            <person name="Kalinowski J."/>
            <person name="Ahrens B."/>
            <person name="Al-Dilaimi A."/>
            <person name="Winkler A."/>
            <person name="Wibberg D."/>
            <person name="Schleenbecker U."/>
            <person name="Ruckert C."/>
            <person name="Wolfel R."/>
            <person name="Grass G."/>
        </authorList>
    </citation>
    <scope>NUCLEOTIDE SEQUENCE [LARGE SCALE GENOMIC DNA]</scope>
    <source>
        <strain evidence="1 2">7517-1</strain>
    </source>
</reference>
<dbReference type="Proteomes" id="UP000216852">
    <property type="component" value="Unassembled WGS sequence"/>
</dbReference>
<gene>
    <name evidence="1" type="ORF">CHH48_00085</name>
</gene>
<dbReference type="Gene3D" id="1.10.10.10">
    <property type="entry name" value="Winged helix-like DNA-binding domain superfamily/Winged helix DNA-binding domain"/>
    <property type="match status" value="1"/>
</dbReference>
<evidence type="ECO:0000313" key="2">
    <source>
        <dbReference type="Proteomes" id="UP000216852"/>
    </source>
</evidence>
<organism evidence="1 2">
    <name type="scientific">Terribacillus saccharophilus</name>
    <dbReference type="NCBI Taxonomy" id="361277"/>
    <lineage>
        <taxon>Bacteria</taxon>
        <taxon>Bacillati</taxon>
        <taxon>Bacillota</taxon>
        <taxon>Bacilli</taxon>
        <taxon>Bacillales</taxon>
        <taxon>Bacillaceae</taxon>
        <taxon>Terribacillus</taxon>
    </lineage>
</organism>
<dbReference type="InterPro" id="IPR018597">
    <property type="entry name" value="Phage_Tuc2009_YjcQ"/>
</dbReference>
<name>A0ABX4H3T1_9BACI</name>
<accession>A0ABX4H3T1</accession>
<dbReference type="RefSeq" id="WP_095217334.1">
    <property type="nucleotide sequence ID" value="NZ_NPBJ01000001.1"/>
</dbReference>
<dbReference type="Pfam" id="PF09639">
    <property type="entry name" value="YjcQ"/>
    <property type="match status" value="1"/>
</dbReference>
<dbReference type="EMBL" id="NPBJ01000001">
    <property type="protein sequence ID" value="PAE01785.1"/>
    <property type="molecule type" value="Genomic_DNA"/>
</dbReference>
<proteinExistence type="predicted"/>
<evidence type="ECO:0000313" key="1">
    <source>
        <dbReference type="EMBL" id="PAE01785.1"/>
    </source>
</evidence>
<keyword evidence="2" id="KW-1185">Reference proteome</keyword>
<evidence type="ECO:0008006" key="3">
    <source>
        <dbReference type="Google" id="ProtNLM"/>
    </source>
</evidence>